<protein>
    <submittedName>
        <fullName evidence="1">Uncharacterized protein</fullName>
    </submittedName>
</protein>
<reference evidence="1" key="1">
    <citation type="submission" date="2025-08" db="UniProtKB">
        <authorList>
            <consortium name="Ensembl"/>
        </authorList>
    </citation>
    <scope>IDENTIFICATION</scope>
</reference>
<reference evidence="1" key="2">
    <citation type="submission" date="2025-09" db="UniProtKB">
        <authorList>
            <consortium name="Ensembl"/>
        </authorList>
    </citation>
    <scope>IDENTIFICATION</scope>
</reference>
<sequence length="138" mass="14821">MFRFGQVARKGGTPAGTAATPCGFWLAGFGLPRSRLGHLLLGVSEDGQVRHRPLLAKIGGHRYPALRTACPINLQLPALCALGHSRLGPLSCHAHSFAICLAVRLGAQAASTDTHLKQYDIFKQIQLLKQGIICFILV</sequence>
<dbReference type="Ensembl" id="ENSFHET00000033306.1">
    <property type="protein sequence ID" value="ENSFHEP00000015677.1"/>
    <property type="gene ID" value="ENSFHEG00000017309.1"/>
</dbReference>
<proteinExistence type="predicted"/>
<dbReference type="AlphaFoldDB" id="A0A3Q2PRX5"/>
<name>A0A3Q2PRX5_FUNHE</name>
<accession>A0A3Q2PRX5</accession>
<dbReference type="GeneTree" id="ENSGT01010000223242"/>
<dbReference type="Proteomes" id="UP000265000">
    <property type="component" value="Unplaced"/>
</dbReference>
<evidence type="ECO:0000313" key="1">
    <source>
        <dbReference type="Ensembl" id="ENSFHEP00000015677.1"/>
    </source>
</evidence>
<organism evidence="1 2">
    <name type="scientific">Fundulus heteroclitus</name>
    <name type="common">Killifish</name>
    <name type="synonym">Mummichog</name>
    <dbReference type="NCBI Taxonomy" id="8078"/>
    <lineage>
        <taxon>Eukaryota</taxon>
        <taxon>Metazoa</taxon>
        <taxon>Chordata</taxon>
        <taxon>Craniata</taxon>
        <taxon>Vertebrata</taxon>
        <taxon>Euteleostomi</taxon>
        <taxon>Actinopterygii</taxon>
        <taxon>Neopterygii</taxon>
        <taxon>Teleostei</taxon>
        <taxon>Neoteleostei</taxon>
        <taxon>Acanthomorphata</taxon>
        <taxon>Ovalentaria</taxon>
        <taxon>Atherinomorphae</taxon>
        <taxon>Cyprinodontiformes</taxon>
        <taxon>Fundulidae</taxon>
        <taxon>Fundulus</taxon>
    </lineage>
</organism>
<keyword evidence="2" id="KW-1185">Reference proteome</keyword>
<evidence type="ECO:0000313" key="2">
    <source>
        <dbReference type="Proteomes" id="UP000265000"/>
    </source>
</evidence>